<dbReference type="InterPro" id="IPR056037">
    <property type="entry name" value="DUF7620"/>
</dbReference>
<dbReference type="AlphaFoldDB" id="A0A1A1ZKU6"/>
<evidence type="ECO:0000313" key="2">
    <source>
        <dbReference type="EMBL" id="OBF23089.1"/>
    </source>
</evidence>
<dbReference type="RefSeq" id="WP_064896066.1">
    <property type="nucleotide sequence ID" value="NZ_JAYXBU010000018.1"/>
</dbReference>
<keyword evidence="1" id="KW-0175">Coiled coil</keyword>
<name>A0A1A1ZKU6_9MYCO</name>
<reference evidence="2 3" key="1">
    <citation type="submission" date="2016-06" db="EMBL/GenBank/DDBJ databases">
        <authorList>
            <person name="Kjaerup R.B."/>
            <person name="Dalgaard T.S."/>
            <person name="Juul-Madsen H.R."/>
        </authorList>
    </citation>
    <scope>NUCLEOTIDE SEQUENCE [LARGE SCALE GENOMIC DNA]</scope>
    <source>
        <strain evidence="2 3">ACS1953</strain>
    </source>
</reference>
<dbReference type="EMBL" id="LZHX01000041">
    <property type="protein sequence ID" value="OBF23089.1"/>
    <property type="molecule type" value="Genomic_DNA"/>
</dbReference>
<dbReference type="Proteomes" id="UP000093779">
    <property type="component" value="Unassembled WGS sequence"/>
</dbReference>
<feature type="coiled-coil region" evidence="1">
    <location>
        <begin position="8"/>
        <end position="35"/>
    </location>
</feature>
<proteinExistence type="predicted"/>
<organism evidence="2 3">
    <name type="scientific">Mycolicibacterium conceptionense</name>
    <dbReference type="NCBI Taxonomy" id="451644"/>
    <lineage>
        <taxon>Bacteria</taxon>
        <taxon>Bacillati</taxon>
        <taxon>Actinomycetota</taxon>
        <taxon>Actinomycetes</taxon>
        <taxon>Mycobacteriales</taxon>
        <taxon>Mycobacteriaceae</taxon>
        <taxon>Mycolicibacterium</taxon>
    </lineage>
</organism>
<sequence length="60" mass="6986">MWPWKRRIADAERKLAEAEARNRGVEQLAAQARQATHALRRESDLNGWTELFLASMQRGH</sequence>
<dbReference type="Pfam" id="PF24596">
    <property type="entry name" value="DUF7620"/>
    <property type="match status" value="1"/>
</dbReference>
<protein>
    <submittedName>
        <fullName evidence="2">Uncharacterized protein</fullName>
    </submittedName>
</protein>
<evidence type="ECO:0000256" key="1">
    <source>
        <dbReference type="SAM" id="Coils"/>
    </source>
</evidence>
<evidence type="ECO:0000313" key="3">
    <source>
        <dbReference type="Proteomes" id="UP000093779"/>
    </source>
</evidence>
<comment type="caution">
    <text evidence="2">The sequence shown here is derived from an EMBL/GenBank/DDBJ whole genome shotgun (WGS) entry which is preliminary data.</text>
</comment>
<gene>
    <name evidence="2" type="ORF">A5726_12290</name>
</gene>
<accession>A0A1A1ZKU6</accession>